<dbReference type="EMBL" id="QGGB01000004">
    <property type="protein sequence ID" value="PWN07180.1"/>
    <property type="molecule type" value="Genomic_DNA"/>
</dbReference>
<dbReference type="PANTHER" id="PTHR43289:SF34">
    <property type="entry name" value="SERINE_THREONINE-PROTEIN KINASE YBDM-RELATED"/>
    <property type="match status" value="1"/>
</dbReference>
<sequence length="841" mass="97154">MEPKNWHTITSIVDQALELPEEKRMDFVQSVCKNDEETRIQVERFLESISKSEGLWSDLLQSNRILADDYMSTKPGFSDDESVNPEKIGRYTILDRIASGGMGHVYLAERNDGQFSRRVAIKVLRNELHSDKNIDRFYKERRILSSLEHPNIARLYDGGMTEDERPYLVMEYVDGVPIHKYVRENDLSLHDILDLFEQVCEAVRYAHNHFVIHRDLKPDNIFVTGEGTVKVLDFGVAKLVDPANTESSVSQDEKKELILSLLYAAPEQVRQDKITAATDVYMLGVVLYELFTGIQPFAKTKTLSFAKASNVIAEYVPPPPSLTMDSKLLKRDLRGDLDAVVGKAMQKKPDDRYQSVDAFLTDLDNYRRHRPVSARSSTLSYRSWKYVNRNRQLVGTSSLFLVLITFFLVYHISQLTEERNIAQLEAEKAQTVTAFMTDIFSSANPSRNFEDTLTVFQLLDQGMQRVDNLNSQPALQSDLLVAMSGAYSKLGSYEQSERLIHRADSLAQTHFPDDDVRQVTIANQLGFLYLAMRDFEYANYFFERSYGLLDQLTEKDWRLLRSTYSGLGRSRTQIGDPEDAEHWFHKAMKINDEYGNTATNNRTIKTDLAMNLRAQNRYREAEELYTDVLDGLKENNIDDYEDLVITLNNLGYLNRVLERYAESEEHYRRALRTAADLYGEDHPHILMIMNNLAGTLSAQEKHEETLVVLENKASLTQQRFGDHWRTARAISVIGRFHFQRKEFDRSSEKLLESEEMYRDVFGNNHFWTGYENLYRHIALKNAGRFNEPLTDLPAFQAMVRHRNTFTYQDSTSIAYLIDQTEKHSSAVMEEDLKELKALLNR</sequence>
<comment type="caution">
    <text evidence="7">The sequence shown here is derived from an EMBL/GenBank/DDBJ whole genome shotgun (WGS) entry which is preliminary data.</text>
</comment>
<dbReference type="Gene3D" id="3.30.200.20">
    <property type="entry name" value="Phosphorylase Kinase, domain 1"/>
    <property type="match status" value="1"/>
</dbReference>
<evidence type="ECO:0000259" key="6">
    <source>
        <dbReference type="PROSITE" id="PS50011"/>
    </source>
</evidence>
<feature type="repeat" description="TPR" evidence="5">
    <location>
        <begin position="561"/>
        <end position="594"/>
    </location>
</feature>
<dbReference type="SMART" id="SM00028">
    <property type="entry name" value="TPR"/>
    <property type="match status" value="3"/>
</dbReference>
<gene>
    <name evidence="7" type="ORF">DDZ15_05105</name>
</gene>
<dbReference type="InterPro" id="IPR008271">
    <property type="entry name" value="Ser/Thr_kinase_AS"/>
</dbReference>
<keyword evidence="1" id="KW-0808">Transferase</keyword>
<dbReference type="InterPro" id="IPR011990">
    <property type="entry name" value="TPR-like_helical_dom_sf"/>
</dbReference>
<accession>A0A316TS19</accession>
<dbReference type="OrthoDB" id="9813021at2"/>
<keyword evidence="5" id="KW-0802">TPR repeat</keyword>
<keyword evidence="8" id="KW-1185">Reference proteome</keyword>
<protein>
    <recommendedName>
        <fullName evidence="6">Protein kinase domain-containing protein</fullName>
    </recommendedName>
</protein>
<dbReference type="InterPro" id="IPR011009">
    <property type="entry name" value="Kinase-like_dom_sf"/>
</dbReference>
<organism evidence="7 8">
    <name type="scientific">Rhodohalobacter mucosus</name>
    <dbReference type="NCBI Taxonomy" id="2079485"/>
    <lineage>
        <taxon>Bacteria</taxon>
        <taxon>Pseudomonadati</taxon>
        <taxon>Balneolota</taxon>
        <taxon>Balneolia</taxon>
        <taxon>Balneolales</taxon>
        <taxon>Balneolaceae</taxon>
        <taxon>Rhodohalobacter</taxon>
    </lineage>
</organism>
<dbReference type="SUPFAM" id="SSF56112">
    <property type="entry name" value="Protein kinase-like (PK-like)"/>
    <property type="match status" value="1"/>
</dbReference>
<dbReference type="InterPro" id="IPR000719">
    <property type="entry name" value="Prot_kinase_dom"/>
</dbReference>
<evidence type="ECO:0000256" key="5">
    <source>
        <dbReference type="PROSITE-ProRule" id="PRU00339"/>
    </source>
</evidence>
<dbReference type="PANTHER" id="PTHR43289">
    <property type="entry name" value="MITOGEN-ACTIVATED PROTEIN KINASE KINASE KINASE 20-RELATED"/>
    <property type="match status" value="1"/>
</dbReference>
<dbReference type="GO" id="GO:0005524">
    <property type="term" value="F:ATP binding"/>
    <property type="evidence" value="ECO:0007669"/>
    <property type="project" value="UniProtKB-KW"/>
</dbReference>
<evidence type="ECO:0000256" key="1">
    <source>
        <dbReference type="ARBA" id="ARBA00022679"/>
    </source>
</evidence>
<proteinExistence type="predicted"/>
<dbReference type="Gene3D" id="1.25.40.10">
    <property type="entry name" value="Tetratricopeptide repeat domain"/>
    <property type="match status" value="2"/>
</dbReference>
<dbReference type="Pfam" id="PF13424">
    <property type="entry name" value="TPR_12"/>
    <property type="match status" value="2"/>
</dbReference>
<evidence type="ECO:0000313" key="8">
    <source>
        <dbReference type="Proteomes" id="UP000245533"/>
    </source>
</evidence>
<evidence type="ECO:0000256" key="3">
    <source>
        <dbReference type="ARBA" id="ARBA00022777"/>
    </source>
</evidence>
<dbReference type="CDD" id="cd14014">
    <property type="entry name" value="STKc_PknB_like"/>
    <property type="match status" value="1"/>
</dbReference>
<evidence type="ECO:0000313" key="7">
    <source>
        <dbReference type="EMBL" id="PWN07180.1"/>
    </source>
</evidence>
<dbReference type="Pfam" id="PF00069">
    <property type="entry name" value="Pkinase"/>
    <property type="match status" value="1"/>
</dbReference>
<keyword evidence="3" id="KW-0418">Kinase</keyword>
<dbReference type="GO" id="GO:0004674">
    <property type="term" value="F:protein serine/threonine kinase activity"/>
    <property type="evidence" value="ECO:0007669"/>
    <property type="project" value="TreeGrafter"/>
</dbReference>
<dbReference type="InterPro" id="IPR019734">
    <property type="entry name" value="TPR_rpt"/>
</dbReference>
<dbReference type="AlphaFoldDB" id="A0A316TS19"/>
<dbReference type="RefSeq" id="WP_109645793.1">
    <property type="nucleotide sequence ID" value="NZ_QGGB01000004.1"/>
</dbReference>
<dbReference type="PROSITE" id="PS50011">
    <property type="entry name" value="PROTEIN_KINASE_DOM"/>
    <property type="match status" value="1"/>
</dbReference>
<dbReference type="PROSITE" id="PS00108">
    <property type="entry name" value="PROTEIN_KINASE_ST"/>
    <property type="match status" value="1"/>
</dbReference>
<dbReference type="Proteomes" id="UP000245533">
    <property type="component" value="Unassembled WGS sequence"/>
</dbReference>
<evidence type="ECO:0000256" key="2">
    <source>
        <dbReference type="ARBA" id="ARBA00022741"/>
    </source>
</evidence>
<dbReference type="Gene3D" id="1.10.510.10">
    <property type="entry name" value="Transferase(Phosphotransferase) domain 1"/>
    <property type="match status" value="1"/>
</dbReference>
<keyword evidence="4" id="KW-0067">ATP-binding</keyword>
<evidence type="ECO:0000256" key="4">
    <source>
        <dbReference type="ARBA" id="ARBA00022840"/>
    </source>
</evidence>
<dbReference type="PROSITE" id="PS50005">
    <property type="entry name" value="TPR"/>
    <property type="match status" value="1"/>
</dbReference>
<keyword evidence="2" id="KW-0547">Nucleotide-binding</keyword>
<dbReference type="SMART" id="SM00220">
    <property type="entry name" value="S_TKc"/>
    <property type="match status" value="1"/>
</dbReference>
<dbReference type="SUPFAM" id="SSF48452">
    <property type="entry name" value="TPR-like"/>
    <property type="match status" value="1"/>
</dbReference>
<feature type="domain" description="Protein kinase" evidence="6">
    <location>
        <begin position="91"/>
        <end position="372"/>
    </location>
</feature>
<name>A0A316TS19_9BACT</name>
<reference evidence="7 8" key="1">
    <citation type="submission" date="2018-05" db="EMBL/GenBank/DDBJ databases">
        <title>Rhodohalobacter halophilus gen. nov., sp. nov., a moderately halophilic member of the family Balneolaceae.</title>
        <authorList>
            <person name="Liu Z.-W."/>
        </authorList>
    </citation>
    <scope>NUCLEOTIDE SEQUENCE [LARGE SCALE GENOMIC DNA]</scope>
    <source>
        <strain evidence="7 8">8A47</strain>
    </source>
</reference>